<protein>
    <submittedName>
        <fullName evidence="1">Uncharacterized protein</fullName>
    </submittedName>
</protein>
<reference evidence="2" key="1">
    <citation type="submission" date="2017-02" db="EMBL/GenBank/DDBJ databases">
        <authorList>
            <person name="Varghese N."/>
            <person name="Submissions S."/>
        </authorList>
    </citation>
    <scope>NUCLEOTIDE SEQUENCE [LARGE SCALE GENOMIC DNA]</scope>
    <source>
        <strain evidence="2">DSM 22720</strain>
    </source>
</reference>
<dbReference type="EMBL" id="FUXU01000041">
    <property type="protein sequence ID" value="SKA58518.1"/>
    <property type="molecule type" value="Genomic_DNA"/>
</dbReference>
<sequence length="49" mass="5166">MIGLITNHLLESIASRYVASLGGPVKSYRGAKFKASSKDGAFLISEAPI</sequence>
<keyword evidence="2" id="KW-1185">Reference proteome</keyword>
<evidence type="ECO:0000313" key="2">
    <source>
        <dbReference type="Proteomes" id="UP000190162"/>
    </source>
</evidence>
<organism evidence="1 2">
    <name type="scientific">Enterovibrio nigricans DSM 22720</name>
    <dbReference type="NCBI Taxonomy" id="1121868"/>
    <lineage>
        <taxon>Bacteria</taxon>
        <taxon>Pseudomonadati</taxon>
        <taxon>Pseudomonadota</taxon>
        <taxon>Gammaproteobacteria</taxon>
        <taxon>Vibrionales</taxon>
        <taxon>Vibrionaceae</taxon>
        <taxon>Enterovibrio</taxon>
    </lineage>
</organism>
<evidence type="ECO:0000313" key="1">
    <source>
        <dbReference type="EMBL" id="SKA58518.1"/>
    </source>
</evidence>
<dbReference type="AlphaFoldDB" id="A0A1T4V0Y9"/>
<gene>
    <name evidence="1" type="ORF">SAMN02745132_02990</name>
</gene>
<name>A0A1T4V0Y9_9GAMM</name>
<accession>A0A1T4V0Y9</accession>
<dbReference type="Proteomes" id="UP000190162">
    <property type="component" value="Unassembled WGS sequence"/>
</dbReference>
<proteinExistence type="predicted"/>